<dbReference type="PANTHER" id="PTHR43394:SF1">
    <property type="entry name" value="ATP-BINDING CASSETTE SUB-FAMILY B MEMBER 10, MITOCHONDRIAL"/>
    <property type="match status" value="1"/>
</dbReference>
<accession>A0ABN0QPW5</accession>
<keyword evidence="3" id="KW-0812">Transmembrane</keyword>
<keyword evidence="3" id="KW-0547">Nucleotide-binding</keyword>
<dbReference type="GO" id="GO:0005524">
    <property type="term" value="F:ATP binding"/>
    <property type="evidence" value="ECO:0007669"/>
    <property type="project" value="UniProtKB-KW"/>
</dbReference>
<dbReference type="SUPFAM" id="SSF52540">
    <property type="entry name" value="P-loop containing nucleoside triphosphate hydrolases"/>
    <property type="match status" value="1"/>
</dbReference>
<keyword evidence="4" id="KW-1185">Reference proteome</keyword>
<proteinExistence type="predicted"/>
<protein>
    <submittedName>
        <fullName evidence="3">Drug-transport transmembrane ATP-binding ABC transporter domain protein</fullName>
    </submittedName>
</protein>
<dbReference type="Proteomes" id="UP000020681">
    <property type="component" value="Unassembled WGS sequence"/>
</dbReference>
<dbReference type="PANTHER" id="PTHR43394">
    <property type="entry name" value="ATP-DEPENDENT PERMEASE MDL1, MITOCHONDRIAL"/>
    <property type="match status" value="1"/>
</dbReference>
<evidence type="ECO:0000256" key="1">
    <source>
        <dbReference type="ARBA" id="ARBA00022448"/>
    </source>
</evidence>
<organism evidence="3 4">
    <name type="scientific">Mycobacterium ulcerans str. Harvey</name>
    <dbReference type="NCBI Taxonomy" id="1299332"/>
    <lineage>
        <taxon>Bacteria</taxon>
        <taxon>Bacillati</taxon>
        <taxon>Actinomycetota</taxon>
        <taxon>Actinomycetes</taxon>
        <taxon>Mycobacteriales</taxon>
        <taxon>Mycobacteriaceae</taxon>
        <taxon>Mycobacterium</taxon>
        <taxon>Mycobacterium ulcerans group</taxon>
    </lineage>
</organism>
<gene>
    <name evidence="3" type="ORF">I551_6903</name>
</gene>
<dbReference type="InterPro" id="IPR027417">
    <property type="entry name" value="P-loop_NTPase"/>
</dbReference>
<evidence type="ECO:0000313" key="4">
    <source>
        <dbReference type="Proteomes" id="UP000020681"/>
    </source>
</evidence>
<keyword evidence="3" id="KW-0472">Membrane</keyword>
<comment type="caution">
    <text evidence="3">The sequence shown here is derived from an EMBL/GenBank/DDBJ whole genome shotgun (WGS) entry which is preliminary data.</text>
</comment>
<keyword evidence="1" id="KW-0813">Transport</keyword>
<dbReference type="InterPro" id="IPR039421">
    <property type="entry name" value="Type_1_exporter"/>
</dbReference>
<name>A0ABN0QPW5_MYCUL</name>
<feature type="region of interest" description="Disordered" evidence="2">
    <location>
        <begin position="64"/>
        <end position="107"/>
    </location>
</feature>
<reference evidence="3 4" key="1">
    <citation type="submission" date="2014-01" db="EMBL/GenBank/DDBJ databases">
        <authorList>
            <person name="Dobos K."/>
            <person name="Lenaerts A."/>
            <person name="Ordway D."/>
            <person name="DeGroote M.A."/>
            <person name="Parker T."/>
            <person name="Sizemore C."/>
            <person name="Tallon L.J."/>
            <person name="Sadzewicz L.K."/>
            <person name="Sengamalay N."/>
            <person name="Fraser C.M."/>
            <person name="Hine E."/>
            <person name="Shefchek K.A."/>
            <person name="Das S.P."/>
            <person name="Tettelin H."/>
        </authorList>
    </citation>
    <scope>NUCLEOTIDE SEQUENCE [LARGE SCALE GENOMIC DNA]</scope>
    <source>
        <strain evidence="3 4">Harvey</strain>
    </source>
</reference>
<keyword evidence="3" id="KW-0067">ATP-binding</keyword>
<dbReference type="EMBL" id="JAOL01000170">
    <property type="protein sequence ID" value="EUA86774.1"/>
    <property type="molecule type" value="Genomic_DNA"/>
</dbReference>
<evidence type="ECO:0000256" key="2">
    <source>
        <dbReference type="SAM" id="MobiDB-lite"/>
    </source>
</evidence>
<dbReference type="Gene3D" id="3.40.50.300">
    <property type="entry name" value="P-loop containing nucleotide triphosphate hydrolases"/>
    <property type="match status" value="1"/>
</dbReference>
<sequence>MHWATLGLAADRATLIIAHELAIAEFVDRIVVLEQGTIVEDGTHVELLAAGGRYAALWAAHSRVGRPSPSDDRPIPTELLVHSPTRMSSSGDQATGASSIAVSASMT</sequence>
<feature type="compositionally biased region" description="Polar residues" evidence="2">
    <location>
        <begin position="85"/>
        <end position="107"/>
    </location>
</feature>
<evidence type="ECO:0000313" key="3">
    <source>
        <dbReference type="EMBL" id="EUA86774.1"/>
    </source>
</evidence>